<reference evidence="5 6" key="1">
    <citation type="submission" date="2019-10" db="EMBL/GenBank/DDBJ databases">
        <title>Poseidonibacter ostreae sp. nov., isolated from the gut of the Ostrea denselamellosa.</title>
        <authorList>
            <person name="Choi A."/>
        </authorList>
    </citation>
    <scope>NUCLEOTIDE SEQUENCE [LARGE SCALE GENOMIC DNA]</scope>
    <source>
        <strain evidence="3 6">SJOD-M-33</strain>
        <strain evidence="4 5">SJOD-M-5</strain>
    </source>
</reference>
<evidence type="ECO:0000256" key="1">
    <source>
        <dbReference type="SAM" id="Phobius"/>
    </source>
</evidence>
<dbReference type="SUPFAM" id="SSF46565">
    <property type="entry name" value="Chaperone J-domain"/>
    <property type="match status" value="1"/>
</dbReference>
<evidence type="ECO:0000313" key="6">
    <source>
        <dbReference type="Proteomes" id="UP000472839"/>
    </source>
</evidence>
<evidence type="ECO:0000313" key="4">
    <source>
        <dbReference type="EMBL" id="KAB7891193.1"/>
    </source>
</evidence>
<dbReference type="Pfam" id="PF00226">
    <property type="entry name" value="DnaJ"/>
    <property type="match status" value="1"/>
</dbReference>
<dbReference type="Gene3D" id="1.10.287.110">
    <property type="entry name" value="DnaJ domain"/>
    <property type="match status" value="1"/>
</dbReference>
<keyword evidence="1" id="KW-0812">Transmembrane</keyword>
<dbReference type="AlphaFoldDB" id="A0A6L4WSU3"/>
<feature type="transmembrane region" description="Helical" evidence="1">
    <location>
        <begin position="33"/>
        <end position="51"/>
    </location>
</feature>
<keyword evidence="1" id="KW-0472">Membrane</keyword>
<dbReference type="Proteomes" id="UP000472839">
    <property type="component" value="Unassembled WGS sequence"/>
</dbReference>
<dbReference type="InterPro" id="IPR001623">
    <property type="entry name" value="DnaJ_domain"/>
</dbReference>
<feature type="domain" description="J" evidence="2">
    <location>
        <begin position="102"/>
        <end position="156"/>
    </location>
</feature>
<dbReference type="InterPro" id="IPR036869">
    <property type="entry name" value="J_dom_sf"/>
</dbReference>
<dbReference type="PROSITE" id="PS50076">
    <property type="entry name" value="DNAJ_2"/>
    <property type="match status" value="1"/>
</dbReference>
<dbReference type="Proteomes" id="UP000461010">
    <property type="component" value="Unassembled WGS sequence"/>
</dbReference>
<sequence>MPNNTVIYIFNRIVRLSILFFILYLIFTNFGTFLMIIGIFLILGFMFVYNLKKKMKTNGFNFQFKQGANFNPNDFANFNNANFNNSNFNGFANAPRMDEVQKAKDFFGFTHSPTKEEIKKKYKELARKYHPDINDHDDTMMKDLNHYKDVLMSTVE</sequence>
<evidence type="ECO:0000313" key="5">
    <source>
        <dbReference type="Proteomes" id="UP000461010"/>
    </source>
</evidence>
<keyword evidence="5" id="KW-1185">Reference proteome</keyword>
<dbReference type="EMBL" id="WFKK01000020">
    <property type="protein sequence ID" value="KAB7888796.1"/>
    <property type="molecule type" value="Genomic_DNA"/>
</dbReference>
<gene>
    <name evidence="4" type="ORF">GBG18_07165</name>
    <name evidence="3" type="ORF">GBG19_07855</name>
</gene>
<protein>
    <submittedName>
        <fullName evidence="3">DnaJ domain-containing protein</fullName>
    </submittedName>
</protein>
<organism evidence="3 6">
    <name type="scientific">Poseidonibacter ostreae</name>
    <dbReference type="NCBI Taxonomy" id="2654171"/>
    <lineage>
        <taxon>Bacteria</taxon>
        <taxon>Pseudomonadati</taxon>
        <taxon>Campylobacterota</taxon>
        <taxon>Epsilonproteobacteria</taxon>
        <taxon>Campylobacterales</taxon>
        <taxon>Arcobacteraceae</taxon>
        <taxon>Poseidonibacter</taxon>
    </lineage>
</organism>
<dbReference type="PRINTS" id="PR00625">
    <property type="entry name" value="JDOMAIN"/>
</dbReference>
<dbReference type="RefSeq" id="WP_152189743.1">
    <property type="nucleotide sequence ID" value="NZ_WFKI01000044.1"/>
</dbReference>
<accession>A0A6L4WSU3</accession>
<dbReference type="EMBL" id="WFKJ01000018">
    <property type="protein sequence ID" value="KAB7891193.1"/>
    <property type="molecule type" value="Genomic_DNA"/>
</dbReference>
<evidence type="ECO:0000313" key="3">
    <source>
        <dbReference type="EMBL" id="KAB7888796.1"/>
    </source>
</evidence>
<comment type="caution">
    <text evidence="3">The sequence shown here is derived from an EMBL/GenBank/DDBJ whole genome shotgun (WGS) entry which is preliminary data.</text>
</comment>
<evidence type="ECO:0000259" key="2">
    <source>
        <dbReference type="PROSITE" id="PS50076"/>
    </source>
</evidence>
<proteinExistence type="predicted"/>
<feature type="transmembrane region" description="Helical" evidence="1">
    <location>
        <begin position="7"/>
        <end position="27"/>
    </location>
</feature>
<name>A0A6L4WSU3_9BACT</name>
<dbReference type="SMART" id="SM00271">
    <property type="entry name" value="DnaJ"/>
    <property type="match status" value="1"/>
</dbReference>
<keyword evidence="1" id="KW-1133">Transmembrane helix</keyword>